<accession>A0A0P7BET1</accession>
<evidence type="ECO:0000313" key="1">
    <source>
        <dbReference type="EMBL" id="KPM38403.1"/>
    </source>
</evidence>
<dbReference type="EMBL" id="LKCW01000135">
    <property type="protein sequence ID" value="KPM38403.1"/>
    <property type="molecule type" value="Genomic_DNA"/>
</dbReference>
<dbReference type="AlphaFoldDB" id="A0A0P7BET1"/>
<comment type="caution">
    <text evidence="1">The sequence shown here is derived from an EMBL/GenBank/DDBJ whole genome shotgun (WGS) entry which is preliminary data.</text>
</comment>
<name>A0A0P7BET1_9HYPO</name>
<dbReference type="OrthoDB" id="4884711at2759"/>
<dbReference type="Proteomes" id="UP000050424">
    <property type="component" value="Unassembled WGS sequence"/>
</dbReference>
<organism evidence="1 2">
    <name type="scientific">Neonectria ditissima</name>
    <dbReference type="NCBI Taxonomy" id="78410"/>
    <lineage>
        <taxon>Eukaryota</taxon>
        <taxon>Fungi</taxon>
        <taxon>Dikarya</taxon>
        <taxon>Ascomycota</taxon>
        <taxon>Pezizomycotina</taxon>
        <taxon>Sordariomycetes</taxon>
        <taxon>Hypocreomycetidae</taxon>
        <taxon>Hypocreales</taxon>
        <taxon>Nectriaceae</taxon>
        <taxon>Neonectria</taxon>
    </lineage>
</organism>
<evidence type="ECO:0000313" key="2">
    <source>
        <dbReference type="Proteomes" id="UP000050424"/>
    </source>
</evidence>
<keyword evidence="2" id="KW-1185">Reference proteome</keyword>
<evidence type="ECO:0008006" key="3">
    <source>
        <dbReference type="Google" id="ProtNLM"/>
    </source>
</evidence>
<sequence>MDVLFFTKFPTHDDAYVAIQRAQADLGFGTAKARTRKGNGCTKKDQVLRVWVRCDRSGQYRKWTGKDQKYITSSKKTGCPWSARITWNPTASCFAVSPECLHHNHEPHPDQLSACTLRRQSQVTFGIEKLEKLIAERSRSGQITARELASQITTEHPHIKIVGQDVRVIRTKLRRARILKPFNATEQLTAES</sequence>
<protein>
    <recommendedName>
        <fullName evidence="3">FAR1 domain-containing protein</fullName>
    </recommendedName>
</protein>
<gene>
    <name evidence="1" type="ORF">AK830_g8158</name>
</gene>
<reference evidence="1 2" key="1">
    <citation type="submission" date="2015-09" db="EMBL/GenBank/DDBJ databases">
        <title>Draft genome of a European isolate of the apple canker pathogen Neonectria ditissima.</title>
        <authorList>
            <person name="Gomez-Cortecero A."/>
            <person name="Harrison R.J."/>
            <person name="Armitage A.D."/>
        </authorList>
    </citation>
    <scope>NUCLEOTIDE SEQUENCE [LARGE SCALE GENOMIC DNA]</scope>
    <source>
        <strain evidence="1 2">R09/05</strain>
    </source>
</reference>
<proteinExistence type="predicted"/>